<sequence length="156" mass="17338">EGGDPLDGQKFDLIVCASAYHHLGDIKSATKTLTTYLKPGSGHLIVLDLQLNPGHSHRFHNSEHSHHDSEHSHHNPEHSHHNPEHAHKSHIPASGAVNYPGGFSHDQIREAFEGNGGLLENVIVRTAFSFKKMTNEGVELEFEYLLAKGRRPKLVE</sequence>
<feature type="region of interest" description="Disordered" evidence="1">
    <location>
        <begin position="55"/>
        <end position="100"/>
    </location>
</feature>
<dbReference type="Proteomes" id="UP000789508">
    <property type="component" value="Unassembled WGS sequence"/>
</dbReference>
<dbReference type="SUPFAM" id="SSF53335">
    <property type="entry name" value="S-adenosyl-L-methionine-dependent methyltransferases"/>
    <property type="match status" value="1"/>
</dbReference>
<comment type="caution">
    <text evidence="2">The sequence shown here is derived from an EMBL/GenBank/DDBJ whole genome shotgun (WGS) entry which is preliminary data.</text>
</comment>
<name>A0A9N9DIT9_9GLOM</name>
<dbReference type="InterPro" id="IPR029063">
    <property type="entry name" value="SAM-dependent_MTases_sf"/>
</dbReference>
<protein>
    <submittedName>
        <fullName evidence="2">12893_t:CDS:1</fullName>
    </submittedName>
</protein>
<accession>A0A9N9DIT9</accession>
<feature type="non-terminal residue" evidence="2">
    <location>
        <position position="156"/>
    </location>
</feature>
<dbReference type="AlphaFoldDB" id="A0A9N9DIT9"/>
<evidence type="ECO:0000313" key="3">
    <source>
        <dbReference type="Proteomes" id="UP000789508"/>
    </source>
</evidence>
<keyword evidence="3" id="KW-1185">Reference proteome</keyword>
<gene>
    <name evidence="2" type="ORF">ALEPTO_LOCUS9760</name>
</gene>
<evidence type="ECO:0000256" key="1">
    <source>
        <dbReference type="SAM" id="MobiDB-lite"/>
    </source>
</evidence>
<dbReference type="Gene3D" id="3.40.50.150">
    <property type="entry name" value="Vaccinia Virus protein VP39"/>
    <property type="match status" value="1"/>
</dbReference>
<reference evidence="2" key="1">
    <citation type="submission" date="2021-06" db="EMBL/GenBank/DDBJ databases">
        <authorList>
            <person name="Kallberg Y."/>
            <person name="Tangrot J."/>
            <person name="Rosling A."/>
        </authorList>
    </citation>
    <scope>NUCLEOTIDE SEQUENCE</scope>
    <source>
        <strain evidence="2">FL130A</strain>
    </source>
</reference>
<organism evidence="2 3">
    <name type="scientific">Ambispora leptoticha</name>
    <dbReference type="NCBI Taxonomy" id="144679"/>
    <lineage>
        <taxon>Eukaryota</taxon>
        <taxon>Fungi</taxon>
        <taxon>Fungi incertae sedis</taxon>
        <taxon>Mucoromycota</taxon>
        <taxon>Glomeromycotina</taxon>
        <taxon>Glomeromycetes</taxon>
        <taxon>Archaeosporales</taxon>
        <taxon>Ambisporaceae</taxon>
        <taxon>Ambispora</taxon>
    </lineage>
</organism>
<proteinExistence type="predicted"/>
<evidence type="ECO:0000313" key="2">
    <source>
        <dbReference type="EMBL" id="CAG8642601.1"/>
    </source>
</evidence>
<feature type="compositionally biased region" description="Basic and acidic residues" evidence="1">
    <location>
        <begin position="60"/>
        <end position="86"/>
    </location>
</feature>
<dbReference type="EMBL" id="CAJVPS010008353">
    <property type="protein sequence ID" value="CAG8642601.1"/>
    <property type="molecule type" value="Genomic_DNA"/>
</dbReference>
<dbReference type="OrthoDB" id="3647at2759"/>